<dbReference type="GO" id="GO:0006302">
    <property type="term" value="P:double-strand break repair"/>
    <property type="evidence" value="ECO:0007669"/>
    <property type="project" value="TreeGrafter"/>
</dbReference>
<evidence type="ECO:0000256" key="4">
    <source>
        <dbReference type="ARBA" id="ARBA00022490"/>
    </source>
</evidence>
<dbReference type="GO" id="GO:0003697">
    <property type="term" value="F:single-stranded DNA binding"/>
    <property type="evidence" value="ECO:0007669"/>
    <property type="project" value="UniProtKB-UniRule"/>
</dbReference>
<evidence type="ECO:0000256" key="13">
    <source>
        <dbReference type="HAMAP-Rule" id="MF_00365"/>
    </source>
</evidence>
<comment type="caution">
    <text evidence="16">The sequence shown here is derived from an EMBL/GenBank/DDBJ whole genome shotgun (WGS) entry which is preliminary data.</text>
</comment>
<dbReference type="RefSeq" id="WP_082422205.1">
    <property type="nucleotide sequence ID" value="NZ_LKST01000002.1"/>
</dbReference>
<protein>
    <recommendedName>
        <fullName evidence="3 13">DNA replication and repair protein RecF</fullName>
    </recommendedName>
</protein>
<keyword evidence="17" id="KW-1185">Reference proteome</keyword>
<evidence type="ECO:0000313" key="16">
    <source>
        <dbReference type="EMBL" id="KQB84658.1"/>
    </source>
</evidence>
<feature type="region of interest" description="Disordered" evidence="14">
    <location>
        <begin position="454"/>
        <end position="512"/>
    </location>
</feature>
<keyword evidence="4 13" id="KW-0963">Cytoplasm</keyword>
<dbReference type="PROSITE" id="PS00617">
    <property type="entry name" value="RECF_1"/>
    <property type="match status" value="1"/>
</dbReference>
<evidence type="ECO:0000256" key="14">
    <source>
        <dbReference type="SAM" id="MobiDB-lite"/>
    </source>
</evidence>
<dbReference type="Pfam" id="PF02463">
    <property type="entry name" value="SMC_N"/>
    <property type="match status" value="1"/>
</dbReference>
<dbReference type="InterPro" id="IPR027417">
    <property type="entry name" value="P-loop_NTPase"/>
</dbReference>
<keyword evidence="6 13" id="KW-0547">Nucleotide-binding</keyword>
<reference evidence="16 17" key="1">
    <citation type="submission" date="2015-10" db="EMBL/GenBank/DDBJ databases">
        <title>Corynebacteirum lowii and Corynebacterium oculi species nova, derived from human clinical disease and and emended description of Corynebacterium mastiditis.</title>
        <authorList>
            <person name="Bernard K."/>
            <person name="Pacheco A.L."/>
            <person name="Mcdougall C."/>
            <person name="Burtx T."/>
            <person name="Weibe D."/>
            <person name="Tyler S."/>
            <person name="Olson A.B."/>
            <person name="Cnockaert M."/>
            <person name="Eguchi H."/>
            <person name="Kuwahara T."/>
            <person name="Nakayama-Imaohji H."/>
            <person name="Boudewijins M."/>
            <person name="Van Hoecke F."/>
            <person name="Bernier A.-M."/>
            <person name="Vandamme P."/>
        </authorList>
    </citation>
    <scope>NUCLEOTIDE SEQUENCE [LARGE SCALE GENOMIC DNA]</scope>
    <source>
        <strain evidence="16 17">NML 130210</strain>
    </source>
</reference>
<dbReference type="InterPro" id="IPR001238">
    <property type="entry name" value="DNA-binding_RecF"/>
</dbReference>
<keyword evidence="5 13" id="KW-0235">DNA replication</keyword>
<dbReference type="PANTHER" id="PTHR32182">
    <property type="entry name" value="DNA REPLICATION AND REPAIR PROTEIN RECF"/>
    <property type="match status" value="1"/>
</dbReference>
<evidence type="ECO:0000256" key="6">
    <source>
        <dbReference type="ARBA" id="ARBA00022741"/>
    </source>
</evidence>
<feature type="domain" description="AAA+ ATPase" evidence="15">
    <location>
        <begin position="22"/>
        <end position="455"/>
    </location>
</feature>
<evidence type="ECO:0000256" key="2">
    <source>
        <dbReference type="ARBA" id="ARBA00008016"/>
    </source>
</evidence>
<comment type="subcellular location">
    <subcellularLocation>
        <location evidence="1 13">Cytoplasm</location>
    </subcellularLocation>
</comment>
<comment type="function">
    <text evidence="12 13">The RecF protein is involved in DNA metabolism; it is required for DNA replication and normal SOS inducibility. RecF binds preferentially to single-stranded, linear DNA. It also seems to bind ATP.</text>
</comment>
<evidence type="ECO:0000256" key="9">
    <source>
        <dbReference type="ARBA" id="ARBA00023125"/>
    </source>
</evidence>
<evidence type="ECO:0000256" key="3">
    <source>
        <dbReference type="ARBA" id="ARBA00020170"/>
    </source>
</evidence>
<dbReference type="STRING" id="1544416.Cocul_01469"/>
<organism evidence="16 17">
    <name type="scientific">Corynebacterium oculi</name>
    <dbReference type="NCBI Taxonomy" id="1544416"/>
    <lineage>
        <taxon>Bacteria</taxon>
        <taxon>Bacillati</taxon>
        <taxon>Actinomycetota</taxon>
        <taxon>Actinomycetes</taxon>
        <taxon>Mycobacteriales</taxon>
        <taxon>Corynebacteriaceae</taxon>
        <taxon>Corynebacterium</taxon>
    </lineage>
</organism>
<proteinExistence type="inferred from homology"/>
<evidence type="ECO:0000256" key="11">
    <source>
        <dbReference type="ARBA" id="ARBA00023236"/>
    </source>
</evidence>
<name>A0A0N8VZR8_9CORY</name>
<accession>A0A0N8VZR8</accession>
<dbReference type="GO" id="GO:0009432">
    <property type="term" value="P:SOS response"/>
    <property type="evidence" value="ECO:0007669"/>
    <property type="project" value="UniProtKB-UniRule"/>
</dbReference>
<dbReference type="Proteomes" id="UP000050517">
    <property type="component" value="Unassembled WGS sequence"/>
</dbReference>
<evidence type="ECO:0000256" key="10">
    <source>
        <dbReference type="ARBA" id="ARBA00023204"/>
    </source>
</evidence>
<dbReference type="SMART" id="SM00382">
    <property type="entry name" value="AAA"/>
    <property type="match status" value="1"/>
</dbReference>
<dbReference type="SUPFAM" id="SSF52540">
    <property type="entry name" value="P-loop containing nucleoside triphosphate hydrolases"/>
    <property type="match status" value="1"/>
</dbReference>
<feature type="region of interest" description="Disordered" evidence="14">
    <location>
        <begin position="246"/>
        <end position="320"/>
    </location>
</feature>
<feature type="compositionally biased region" description="Low complexity" evidence="14">
    <location>
        <begin position="278"/>
        <end position="290"/>
    </location>
</feature>
<sequence>MYLSELSLRDFRSWPQLSLGLQPGVTLFVGRNGFGKTNIVEAVGYLAHLSSHRVSQDAPLVRVGAGSARVSVTAINQGRELTAHVLIKPHAANQAQINRTRLKSPREILGVVRTVLFAPEDLALVRGEPAERRRYMDAIIATRSPRLAGVKADYDKVLKQRNALLKSAQHALRRGYSSEEGAAALGTLDAWDGHLAYLGSQLIVARQELVRRLNVEVHEAYASLAPESRPAALRYRCSVSLPASTKRTNHIEHAEHSESSEHGVQMTQASGCPERETSGTPEESGTTGTGDTHPPLASAVPRLGPPHAVNAGQKQGSPDGNRREVIEAAMLAELGAKRQREIERGMSLVGPHRDDLELLLGQQPAKGFASHGETWSFAIALRFGEFSLLRSEGSDPILILDDVFAELDAKRRIKLVDLATQAEQVLITAAVDEDLPENLSRKVVASHRIEVRAAGKEESNHQAPQRYSVLAPSSPEAPDHAKLITDLAQKPADTGGTTSSEGADATQGAEHA</sequence>
<dbReference type="AlphaFoldDB" id="A0A0N8VZR8"/>
<feature type="binding site" evidence="13">
    <location>
        <begin position="30"/>
        <end position="37"/>
    </location>
    <ligand>
        <name>ATP</name>
        <dbReference type="ChEBI" id="CHEBI:30616"/>
    </ligand>
</feature>
<evidence type="ECO:0000256" key="1">
    <source>
        <dbReference type="ARBA" id="ARBA00004496"/>
    </source>
</evidence>
<dbReference type="HAMAP" id="MF_00365">
    <property type="entry name" value="RecF"/>
    <property type="match status" value="1"/>
</dbReference>
<dbReference type="Gene3D" id="1.20.1050.90">
    <property type="entry name" value="RecF/RecN/SMC, N-terminal domain"/>
    <property type="match status" value="2"/>
</dbReference>
<evidence type="ECO:0000256" key="5">
    <source>
        <dbReference type="ARBA" id="ARBA00022705"/>
    </source>
</evidence>
<feature type="compositionally biased region" description="Basic and acidic residues" evidence="14">
    <location>
        <begin position="249"/>
        <end position="261"/>
    </location>
</feature>
<dbReference type="Gene3D" id="3.40.50.300">
    <property type="entry name" value="P-loop containing nucleotide triphosphate hydrolases"/>
    <property type="match status" value="1"/>
</dbReference>
<evidence type="ECO:0000256" key="8">
    <source>
        <dbReference type="ARBA" id="ARBA00022840"/>
    </source>
</evidence>
<dbReference type="GO" id="GO:0000731">
    <property type="term" value="P:DNA synthesis involved in DNA repair"/>
    <property type="evidence" value="ECO:0007669"/>
    <property type="project" value="TreeGrafter"/>
</dbReference>
<evidence type="ECO:0000313" key="17">
    <source>
        <dbReference type="Proteomes" id="UP000050517"/>
    </source>
</evidence>
<dbReference type="InterPro" id="IPR003395">
    <property type="entry name" value="RecF/RecN/SMC_N"/>
</dbReference>
<dbReference type="InterPro" id="IPR042174">
    <property type="entry name" value="RecF_2"/>
</dbReference>
<keyword evidence="9 13" id="KW-0238">DNA-binding</keyword>
<dbReference type="GO" id="GO:0005524">
    <property type="term" value="F:ATP binding"/>
    <property type="evidence" value="ECO:0007669"/>
    <property type="project" value="UniProtKB-UniRule"/>
</dbReference>
<dbReference type="PANTHER" id="PTHR32182:SF0">
    <property type="entry name" value="DNA REPLICATION AND REPAIR PROTEIN RECF"/>
    <property type="match status" value="1"/>
</dbReference>
<comment type="similarity">
    <text evidence="2 13">Belongs to the RecF family.</text>
</comment>
<keyword evidence="11 13" id="KW-0742">SOS response</keyword>
<gene>
    <name evidence="16" type="primary">recF_1</name>
    <name evidence="13" type="synonym">recF</name>
    <name evidence="16" type="ORF">Cocul_01469</name>
</gene>
<keyword evidence="8 13" id="KW-0067">ATP-binding</keyword>
<dbReference type="InterPro" id="IPR018078">
    <property type="entry name" value="DNA-binding_RecF_CS"/>
</dbReference>
<dbReference type="EMBL" id="LKST01000002">
    <property type="protein sequence ID" value="KQB84658.1"/>
    <property type="molecule type" value="Genomic_DNA"/>
</dbReference>
<dbReference type="GO" id="GO:0006260">
    <property type="term" value="P:DNA replication"/>
    <property type="evidence" value="ECO:0007669"/>
    <property type="project" value="UniProtKB-UniRule"/>
</dbReference>
<evidence type="ECO:0000256" key="7">
    <source>
        <dbReference type="ARBA" id="ARBA00022763"/>
    </source>
</evidence>
<dbReference type="PROSITE" id="PS00618">
    <property type="entry name" value="RECF_2"/>
    <property type="match status" value="1"/>
</dbReference>
<keyword evidence="7 13" id="KW-0227">DNA damage</keyword>
<evidence type="ECO:0000256" key="12">
    <source>
        <dbReference type="ARBA" id="ARBA00025401"/>
    </source>
</evidence>
<keyword evidence="10 13" id="KW-0234">DNA repair</keyword>
<dbReference type="PATRIC" id="fig|1544416.3.peg.1471"/>
<dbReference type="GO" id="GO:0005737">
    <property type="term" value="C:cytoplasm"/>
    <property type="evidence" value="ECO:0007669"/>
    <property type="project" value="UniProtKB-SubCell"/>
</dbReference>
<evidence type="ECO:0000259" key="15">
    <source>
        <dbReference type="SMART" id="SM00382"/>
    </source>
</evidence>
<dbReference type="InterPro" id="IPR003593">
    <property type="entry name" value="AAA+_ATPase"/>
</dbReference>